<evidence type="ECO:0000259" key="20">
    <source>
        <dbReference type="PROSITE" id="PS51846"/>
    </source>
</evidence>
<evidence type="ECO:0000256" key="1">
    <source>
        <dbReference type="ARBA" id="ARBA00004651"/>
    </source>
</evidence>
<feature type="transmembrane region" description="Helical" evidence="13">
    <location>
        <begin position="576"/>
        <end position="596"/>
    </location>
</feature>
<dbReference type="InterPro" id="IPR001251">
    <property type="entry name" value="CRAL-TRIO_dom"/>
</dbReference>
<feature type="compositionally biased region" description="Low complexity" evidence="15">
    <location>
        <begin position="1093"/>
        <end position="1106"/>
    </location>
</feature>
<evidence type="ECO:0000256" key="14">
    <source>
        <dbReference type="SAM" id="Coils"/>
    </source>
</evidence>
<feature type="domain" description="CBS" evidence="19">
    <location>
        <begin position="723"/>
        <end position="789"/>
    </location>
</feature>
<dbReference type="InterPro" id="IPR000595">
    <property type="entry name" value="cNMP-bd_dom"/>
</dbReference>
<evidence type="ECO:0000256" key="3">
    <source>
        <dbReference type="ARBA" id="ARBA00022448"/>
    </source>
</evidence>
<organism evidence="21 22">
    <name type="scientific">Labeo rohita</name>
    <name type="common">Indian major carp</name>
    <name type="synonym">Cyprinus rohita</name>
    <dbReference type="NCBI Taxonomy" id="84645"/>
    <lineage>
        <taxon>Eukaryota</taxon>
        <taxon>Metazoa</taxon>
        <taxon>Chordata</taxon>
        <taxon>Craniata</taxon>
        <taxon>Vertebrata</taxon>
        <taxon>Euteleostomi</taxon>
        <taxon>Actinopterygii</taxon>
        <taxon>Neopterygii</taxon>
        <taxon>Teleostei</taxon>
        <taxon>Ostariophysi</taxon>
        <taxon>Cypriniformes</taxon>
        <taxon>Cyprinidae</taxon>
        <taxon>Labeoninae</taxon>
        <taxon>Labeonini</taxon>
        <taxon>Labeo</taxon>
    </lineage>
</organism>
<dbReference type="InterPro" id="IPR002550">
    <property type="entry name" value="CNNM"/>
</dbReference>
<evidence type="ECO:0000256" key="12">
    <source>
        <dbReference type="PROSITE-ProRule" id="PRU01193"/>
    </source>
</evidence>
<evidence type="ECO:0000256" key="11">
    <source>
        <dbReference type="PROSITE-ProRule" id="PRU00703"/>
    </source>
</evidence>
<keyword evidence="16" id="KW-0732">Signal</keyword>
<keyword evidence="8" id="KW-0406">Ion transport</keyword>
<keyword evidence="14" id="KW-0175">Coiled coil</keyword>
<dbReference type="InterPro" id="IPR057492">
    <property type="entry name" value="Ig_CNNM1/2/4_N"/>
</dbReference>
<gene>
    <name evidence="21" type="ORF">H4Q32_026009</name>
</gene>
<dbReference type="PROSITE" id="PS51846">
    <property type="entry name" value="CNNM"/>
    <property type="match status" value="2"/>
</dbReference>
<feature type="compositionally biased region" description="Basic residues" evidence="15">
    <location>
        <begin position="1079"/>
        <end position="1091"/>
    </location>
</feature>
<feature type="transmembrane region" description="Helical" evidence="13">
    <location>
        <begin position="518"/>
        <end position="539"/>
    </location>
</feature>
<dbReference type="SMART" id="SM00516">
    <property type="entry name" value="SEC14"/>
    <property type="match status" value="1"/>
</dbReference>
<feature type="transmembrane region" description="Helical" evidence="13">
    <location>
        <begin position="1484"/>
        <end position="1506"/>
    </location>
</feature>
<dbReference type="InterPro" id="IPR046342">
    <property type="entry name" value="CBS_dom_sf"/>
</dbReference>
<keyword evidence="6" id="KW-0677">Repeat</keyword>
<comment type="caution">
    <text evidence="13">Lacks conserved residue(s) required for the propagation of feature annotation.</text>
</comment>
<feature type="domain" description="CRAL-TRIO" evidence="18">
    <location>
        <begin position="58"/>
        <end position="223"/>
    </location>
</feature>
<feature type="domain" description="CNNM transmembrane" evidence="20">
    <location>
        <begin position="456"/>
        <end position="636"/>
    </location>
</feature>
<feature type="domain" description="Cyclic nucleotide-binding" evidence="17">
    <location>
        <begin position="832"/>
        <end position="920"/>
    </location>
</feature>
<dbReference type="Pfam" id="PF25511">
    <property type="entry name" value="Ig_CNNM4_N"/>
    <property type="match status" value="2"/>
</dbReference>
<dbReference type="Proteomes" id="UP000830375">
    <property type="component" value="Unassembled WGS sequence"/>
</dbReference>
<feature type="compositionally biased region" description="Polar residues" evidence="15">
    <location>
        <begin position="1817"/>
        <end position="1827"/>
    </location>
</feature>
<evidence type="ECO:0000313" key="21">
    <source>
        <dbReference type="EMBL" id="KAI2660274.1"/>
    </source>
</evidence>
<evidence type="ECO:0000256" key="4">
    <source>
        <dbReference type="ARBA" id="ARBA00022475"/>
    </source>
</evidence>
<comment type="caution">
    <text evidence="21">The sequence shown here is derived from an EMBL/GenBank/DDBJ whole genome shotgun (WGS) entry which is preliminary data.</text>
</comment>
<sequence length="1938" mass="216958">MTLHLSFINVTLATCASPDRMCWINCPIKLTITCSDGSEHVEFRKHMKLDTIVEDWKPPEVIERYVAGGLCGYDREGSPVWYDIIGPLDPKGLLLSASKQDCLRTKVRDAERLRQECEKQSEKLGKYIEAVTIIYDCEGLGMKHLWKPAVEMYGEILTMFEENYPECLKKVLLIKAPKLFPIAYNLIKHFLREETRQKIAVLGSNWKEVLRNYVDADQLPASYYVRESIKVKYDQCITIGRGSSYQLDYEVLFPNCVLRQKGMKQRKWKPCRQYCLSNPCGESATNMATERSGQGCLLTFIVFLWSSVGGRTETSSSGSSSQILGMRLERSDKAASTTEDGLIQVTEESSVLLRFYGVHLSPDAASHIRFTEYVDTEESDALNRTCEDFTKDLSINTYMNVSNRGTSGLVNVYVKPLRKSEREKTYSLCVRQGFGDKWVQLGENDGRLVVIEEKESLLPLWLQVILVSGLLVLSGMFSGLNLGLMALDPMELRIVQSCGTNKEKKYARKIEPIRSKGNYLLCSLLLGNVLVNTTLTILLDDLIGSGLGAVVASTVGIVIFGEIVPQALCSRHGLAVGANTIVLTKFFMLLTFPLSFPISKLLDYILGQEIGTVYNREKLVGMLKVTEPYNDLVKEELNIIQGALELRTKTVEDVMTPLSNCFMIHIDAVLDFNTMSEIMESGYTRIPVYDTERSNIVDILYVKDLAFVDPDDCTTLKTVTKFYNHPVHFVFHDTKLDAMLEEFKKGKSHLAIVQKVNNEGEGDPFYEVLGLVTLEDVIEEIIKSEILDEESKVKISPQLMLAAHRFLATEVSLFSPLQISDKVLLRILKHPDVIQEIKFNESDKRSQQHYLYQRGKPVDFFVLILQGRVEVEAGNENMKFETAAADVEAALGRMLMCGVFKELLCLSSALLWLSPSSSAVTPPLSPSVVSPRPRRLSLKRFSLFSRFPEFRSPSHMSGLNRSASLSCTERVDSVSISGSNSQLNNSPTAQYVPDFNVRALTDLQYVKVTRSQYQNGLLASKLDSTPQSPESSHIRLDPGPLPPLTPPMSTTGNHTIALPAPRENGPDETTSLLNDKNSLSKRRPSHIHPHNQSHLNTNANSNSSLAPRPHGNSSPTPLPNPHARHIHTCLMYCTVLSAVVGVALTSQPVLRLVKQVAALLSLVHYGHDVAARNYVHCGSRVRGQRHMIHKARLPCSNMVVSLAELRLPLIISFLCGFGTCSLQETQVYGLRLEDVTDRVYMRERVVVAPHGTTFKLRLFGSYLSNETWPWVAFAPAGGGSDDPCVFEERRNTSAFRVRGAFESDDENSGIITVQTEPAASEPENKDAAPVLHHMCVLKGQTWGAFKTDKFVIKNPAVPSDYIPLWGLILVVVVLVLICSVVRCVNLSLLWLDPLELYVLHSCGSEDEKRAAKRLKPIRRRGNVLVCSLLFICALGHSVLGVLLYRLYGSILPAVFTSGFLIFLLAELVPHIVCSGYGFQMAPGLIWLAQICLILTCPLSCPLGLLLDLILHRDVSTVGVREKTMEMIRTSVNDPYNEFVKVEFSKGALRTKTVEDILTPLKDCFMLPSTAVLDFNTMSEIMQSGYTRVPVYEEERSNIVEILYVKDLALVDPEDRTPMTTITKFYNHPLHFKVNNEGEGDPFYEVLGLVTLEDVIEEIIKSEILDESDGYMDMKVKRPMAPLEIPLEPRSVHDETFPVSRINGGTICVSALVISYAIKQHCSSSCVSEVEHFSPQRVSERVLFHLLRHPSVNQEVKFDPANRLSPDHYLYTRNHPVDYFILLLQGRVEVEIGKEGLKFENGAFTYYGVSALTAPSSVHQSPVSTQRQSPRDPFDLGEATSPSSYCPDYTVRALTDLQFIKVTRLQYLNAVMASRVAQSPDPPEIKILPNSQTKLLNEKNTTQDFQLHFSFFDAIDNYCASKSQESSPDEELHSQRGAF</sequence>
<dbReference type="Pfam" id="PF00571">
    <property type="entry name" value="CBS"/>
    <property type="match status" value="1"/>
</dbReference>
<dbReference type="InterPro" id="IPR045095">
    <property type="entry name" value="ACDP"/>
</dbReference>
<name>A0ABQ8MBM5_LABRO</name>
<feature type="transmembrane region" description="Helical" evidence="13">
    <location>
        <begin position="1364"/>
        <end position="1391"/>
    </location>
</feature>
<evidence type="ECO:0000256" key="7">
    <source>
        <dbReference type="ARBA" id="ARBA00022989"/>
    </source>
</evidence>
<evidence type="ECO:0000256" key="10">
    <source>
        <dbReference type="ARBA" id="ARBA00023136"/>
    </source>
</evidence>
<comment type="function">
    <text evidence="13">Metal transporter.</text>
</comment>
<evidence type="ECO:0000256" key="9">
    <source>
        <dbReference type="ARBA" id="ARBA00023122"/>
    </source>
</evidence>
<evidence type="ECO:0000256" key="6">
    <source>
        <dbReference type="ARBA" id="ARBA00022737"/>
    </source>
</evidence>
<evidence type="ECO:0000259" key="17">
    <source>
        <dbReference type="PROSITE" id="PS50042"/>
    </source>
</evidence>
<evidence type="ECO:0000256" key="8">
    <source>
        <dbReference type="ARBA" id="ARBA00023065"/>
    </source>
</evidence>
<feature type="signal peptide" evidence="16">
    <location>
        <begin position="1"/>
        <end position="18"/>
    </location>
</feature>
<proteinExistence type="inferred from homology"/>
<dbReference type="InterPro" id="IPR044751">
    <property type="entry name" value="Ion_transp-like_CBS"/>
</dbReference>
<comment type="similarity">
    <text evidence="2 13">Belongs to the ACDP family.</text>
</comment>
<dbReference type="CDD" id="cd04590">
    <property type="entry name" value="CBS_pair_CorC_HlyC_assoc"/>
    <property type="match status" value="2"/>
</dbReference>
<keyword evidence="5 12" id="KW-0812">Transmembrane</keyword>
<dbReference type="Gene3D" id="3.40.525.10">
    <property type="entry name" value="CRAL-TRIO lipid binding domain"/>
    <property type="match status" value="1"/>
</dbReference>
<dbReference type="PROSITE" id="PS50191">
    <property type="entry name" value="CRAL_TRIO"/>
    <property type="match status" value="1"/>
</dbReference>
<feature type="compositionally biased region" description="Polar residues" evidence="15">
    <location>
        <begin position="1019"/>
        <end position="1031"/>
    </location>
</feature>
<evidence type="ECO:0000313" key="22">
    <source>
        <dbReference type="Proteomes" id="UP000830375"/>
    </source>
</evidence>
<dbReference type="CDD" id="cd00170">
    <property type="entry name" value="SEC14"/>
    <property type="match status" value="1"/>
</dbReference>
<evidence type="ECO:0000259" key="19">
    <source>
        <dbReference type="PROSITE" id="PS51371"/>
    </source>
</evidence>
<feature type="transmembrane region" description="Helical" evidence="13">
    <location>
        <begin position="460"/>
        <end position="484"/>
    </location>
</feature>
<keyword evidence="9 11" id="KW-0129">CBS domain</keyword>
<feature type="transmembrane region" description="Helical" evidence="13">
    <location>
        <begin position="1450"/>
        <end position="1472"/>
    </location>
</feature>
<dbReference type="SUPFAM" id="SSF52087">
    <property type="entry name" value="CRAL/TRIO domain"/>
    <property type="match status" value="1"/>
</dbReference>
<feature type="compositionally biased region" description="Polar residues" evidence="15">
    <location>
        <begin position="1067"/>
        <end position="1077"/>
    </location>
</feature>
<dbReference type="PROSITE" id="PS51371">
    <property type="entry name" value="CBS"/>
    <property type="match status" value="1"/>
</dbReference>
<feature type="transmembrane region" description="Helical" evidence="13">
    <location>
        <begin position="545"/>
        <end position="564"/>
    </location>
</feature>
<feature type="coiled-coil region" evidence="14">
    <location>
        <begin position="100"/>
        <end position="130"/>
    </location>
</feature>
<dbReference type="Pfam" id="PF25562">
    <property type="entry name" value="CNBH_CNNM2_C"/>
    <property type="match status" value="2"/>
</dbReference>
<evidence type="ECO:0000256" key="13">
    <source>
        <dbReference type="RuleBase" id="RU369091"/>
    </source>
</evidence>
<dbReference type="EMBL" id="JACTAM010000010">
    <property type="protein sequence ID" value="KAI2660274.1"/>
    <property type="molecule type" value="Genomic_DNA"/>
</dbReference>
<dbReference type="PANTHER" id="PTHR12064:SF26">
    <property type="entry name" value="METAL TRANSPORTER CNNM4"/>
    <property type="match status" value="1"/>
</dbReference>
<protein>
    <recommendedName>
        <fullName evidence="13">Metal transporter</fullName>
    </recommendedName>
</protein>
<feature type="chain" id="PRO_5046300589" description="Metal transporter" evidence="16">
    <location>
        <begin position="19"/>
        <end position="1938"/>
    </location>
</feature>
<keyword evidence="10 12" id="KW-0472">Membrane</keyword>
<evidence type="ECO:0000259" key="18">
    <source>
        <dbReference type="PROSITE" id="PS50191"/>
    </source>
</evidence>
<dbReference type="Pfam" id="PF01595">
    <property type="entry name" value="CNNM"/>
    <property type="match status" value="2"/>
</dbReference>
<evidence type="ECO:0000256" key="5">
    <source>
        <dbReference type="ARBA" id="ARBA00022692"/>
    </source>
</evidence>
<keyword evidence="7 12" id="KW-1133">Transmembrane helix</keyword>
<evidence type="ECO:0000256" key="16">
    <source>
        <dbReference type="SAM" id="SignalP"/>
    </source>
</evidence>
<feature type="region of interest" description="Disordered" evidence="15">
    <location>
        <begin position="1817"/>
        <end position="1840"/>
    </location>
</feature>
<keyword evidence="3" id="KW-0813">Transport</keyword>
<dbReference type="InterPro" id="IPR000644">
    <property type="entry name" value="CBS_dom"/>
</dbReference>
<comment type="subcellular location">
    <subcellularLocation>
        <location evidence="1 13">Cell membrane</location>
        <topology evidence="1 13">Multi-pass membrane protein</topology>
    </subcellularLocation>
</comment>
<dbReference type="Pfam" id="PF00650">
    <property type="entry name" value="CRAL_TRIO"/>
    <property type="match status" value="1"/>
</dbReference>
<dbReference type="PANTHER" id="PTHR12064">
    <property type="entry name" value="METAL TRANSPORTER CNNM"/>
    <property type="match status" value="1"/>
</dbReference>
<dbReference type="InterPro" id="IPR036865">
    <property type="entry name" value="CRAL-TRIO_dom_sf"/>
</dbReference>
<keyword evidence="22" id="KW-1185">Reference proteome</keyword>
<feature type="transmembrane region" description="Helical" evidence="13">
    <location>
        <begin position="1422"/>
        <end position="1444"/>
    </location>
</feature>
<keyword evidence="4" id="KW-1003">Cell membrane</keyword>
<feature type="domain" description="CNNM transmembrane" evidence="20">
    <location>
        <begin position="1360"/>
        <end position="1542"/>
    </location>
</feature>
<evidence type="ECO:0000256" key="2">
    <source>
        <dbReference type="ARBA" id="ARBA00010484"/>
    </source>
</evidence>
<accession>A0ABQ8MBM5</accession>
<dbReference type="SUPFAM" id="SSF54631">
    <property type="entry name" value="CBS-domain pair"/>
    <property type="match status" value="2"/>
</dbReference>
<dbReference type="Gene3D" id="3.10.580.10">
    <property type="entry name" value="CBS-domain"/>
    <property type="match status" value="3"/>
</dbReference>
<dbReference type="PROSITE" id="PS50042">
    <property type="entry name" value="CNMP_BINDING_3"/>
    <property type="match status" value="1"/>
</dbReference>
<evidence type="ECO:0000256" key="15">
    <source>
        <dbReference type="SAM" id="MobiDB-lite"/>
    </source>
</evidence>
<reference evidence="21 22" key="1">
    <citation type="submission" date="2022-01" db="EMBL/GenBank/DDBJ databases">
        <title>A high-quality chromosome-level genome assembly of rohu carp, Labeo rohita.</title>
        <authorList>
            <person name="Arick M.A. II"/>
            <person name="Hsu C.-Y."/>
            <person name="Magbanua Z."/>
            <person name="Pechanova O."/>
            <person name="Grover C."/>
            <person name="Miller E."/>
            <person name="Thrash A."/>
            <person name="Ezzel L."/>
            <person name="Alam S."/>
            <person name="Benzie J."/>
            <person name="Hamilton M."/>
            <person name="Karsi A."/>
            <person name="Lawrence M.L."/>
            <person name="Peterson D.G."/>
        </authorList>
    </citation>
    <scope>NUCLEOTIDE SEQUENCE [LARGE SCALE GENOMIC DNA]</scope>
    <source>
        <strain evidence="22">BAU-BD-2019</strain>
        <tissue evidence="21">Blood</tissue>
    </source>
</reference>
<feature type="region of interest" description="Disordered" evidence="15">
    <location>
        <begin position="1019"/>
        <end position="1120"/>
    </location>
</feature>